<protein>
    <submittedName>
        <fullName evidence="1">Uncharacterized protein</fullName>
    </submittedName>
</protein>
<organism evidence="1">
    <name type="scientific">Pseudomonas putida</name>
    <name type="common">Arthrobacter siderocapsulatus</name>
    <dbReference type="NCBI Taxonomy" id="303"/>
    <lineage>
        <taxon>Bacteria</taxon>
        <taxon>Pseudomonadati</taxon>
        <taxon>Pseudomonadota</taxon>
        <taxon>Gammaproteobacteria</taxon>
        <taxon>Pseudomonadales</taxon>
        <taxon>Pseudomonadaceae</taxon>
        <taxon>Pseudomonas</taxon>
    </lineage>
</organism>
<dbReference type="AlphaFoldDB" id="A0A1B2F2S2"/>
<reference evidence="1" key="1">
    <citation type="submission" date="2016-07" db="EMBL/GenBank/DDBJ databases">
        <title>New class B carbapenemase carried by novel plasmid in Pseudomonas putida enviromental strain in eastern Amazonia.</title>
        <authorList>
            <person name="Souza C.O."/>
            <person name="Lima K.V."/>
            <person name="Brasiliense D.M."/>
            <person name="Perez-Chaparro P.J."/>
            <person name="Mamizuka E.M."/>
            <person name="Lima M.O."/>
            <person name="Lima L.N."/>
            <person name="McCulloch J.A."/>
        </authorList>
    </citation>
    <scope>NUCLEOTIDE SEQUENCE [LARGE SCALE GENOMIC DNA]</scope>
    <source>
        <strain evidence="1">IEC33019</strain>
    </source>
</reference>
<name>A0A1B2F2S2_PSEPU</name>
<dbReference type="EMBL" id="CP016634">
    <property type="protein sequence ID" value="ANY86496.1"/>
    <property type="molecule type" value="Genomic_DNA"/>
</dbReference>
<evidence type="ECO:0000313" key="1">
    <source>
        <dbReference type="EMBL" id="ANY86496.1"/>
    </source>
</evidence>
<sequence>MHDLTINFGGVTAPPIDSTFGLPPVYSLSAILDEVPGASLTPDAYKALYYPPKVVRSPTGSLIEALGYIKMLVPNSSYEVMDALYADLEAKTWENWAEWQSENPAY</sequence>
<gene>
    <name evidence="1" type="ORF">IEC33019_0919</name>
</gene>
<proteinExistence type="predicted"/>
<accession>A0A1B2F2S2</accession>
<dbReference type="RefSeq" id="WP_157765867.1">
    <property type="nucleotide sequence ID" value="NZ_CP016634.1"/>
</dbReference>